<keyword evidence="1" id="KW-0472">Membrane</keyword>
<keyword evidence="1" id="KW-1133">Transmembrane helix</keyword>
<gene>
    <name evidence="2" type="ORF">HUJ06_021419</name>
</gene>
<evidence type="ECO:0000313" key="3">
    <source>
        <dbReference type="Proteomes" id="UP000607653"/>
    </source>
</evidence>
<keyword evidence="3" id="KW-1185">Reference proteome</keyword>
<protein>
    <submittedName>
        <fullName evidence="2">Uncharacterized protein</fullName>
    </submittedName>
</protein>
<evidence type="ECO:0000313" key="2">
    <source>
        <dbReference type="EMBL" id="DAD19956.1"/>
    </source>
</evidence>
<proteinExistence type="predicted"/>
<dbReference type="EMBL" id="DUZY01000001">
    <property type="protein sequence ID" value="DAD19956.1"/>
    <property type="molecule type" value="Genomic_DNA"/>
</dbReference>
<name>A0A822XLY3_NELNU</name>
<organism evidence="2 3">
    <name type="scientific">Nelumbo nucifera</name>
    <name type="common">Sacred lotus</name>
    <dbReference type="NCBI Taxonomy" id="4432"/>
    <lineage>
        <taxon>Eukaryota</taxon>
        <taxon>Viridiplantae</taxon>
        <taxon>Streptophyta</taxon>
        <taxon>Embryophyta</taxon>
        <taxon>Tracheophyta</taxon>
        <taxon>Spermatophyta</taxon>
        <taxon>Magnoliopsida</taxon>
        <taxon>Proteales</taxon>
        <taxon>Nelumbonaceae</taxon>
        <taxon>Nelumbo</taxon>
    </lineage>
</organism>
<keyword evidence="1" id="KW-0812">Transmembrane</keyword>
<sequence>MRFELLCKIRGWPSQKVLLLSKEVSLLKYCFFVYVHFLFLLNVLTIAWFSFDPKLLGTLVDMIAH</sequence>
<dbReference type="AlphaFoldDB" id="A0A822XLY3"/>
<accession>A0A822XLY3</accession>
<evidence type="ECO:0000256" key="1">
    <source>
        <dbReference type="SAM" id="Phobius"/>
    </source>
</evidence>
<feature type="transmembrane region" description="Helical" evidence="1">
    <location>
        <begin position="26"/>
        <end position="51"/>
    </location>
</feature>
<reference evidence="2 3" key="1">
    <citation type="journal article" date="2020" name="Mol. Biol. Evol.">
        <title>Distinct Expression and Methylation Patterns for Genes with Different Fates following a Single Whole-Genome Duplication in Flowering Plants.</title>
        <authorList>
            <person name="Shi T."/>
            <person name="Rahmani R.S."/>
            <person name="Gugger P.F."/>
            <person name="Wang M."/>
            <person name="Li H."/>
            <person name="Zhang Y."/>
            <person name="Li Z."/>
            <person name="Wang Q."/>
            <person name="Van de Peer Y."/>
            <person name="Marchal K."/>
            <person name="Chen J."/>
        </authorList>
    </citation>
    <scope>NUCLEOTIDE SEQUENCE [LARGE SCALE GENOMIC DNA]</scope>
    <source>
        <tissue evidence="2">Leaf</tissue>
    </source>
</reference>
<comment type="caution">
    <text evidence="2">The sequence shown here is derived from an EMBL/GenBank/DDBJ whole genome shotgun (WGS) entry which is preliminary data.</text>
</comment>
<dbReference type="Proteomes" id="UP000607653">
    <property type="component" value="Unassembled WGS sequence"/>
</dbReference>